<reference evidence="2" key="1">
    <citation type="submission" date="2023-03" db="EMBL/GenBank/DDBJ databases">
        <title>Massive genome expansion in bonnet fungi (Mycena s.s.) driven by repeated elements and novel gene families across ecological guilds.</title>
        <authorList>
            <consortium name="Lawrence Berkeley National Laboratory"/>
            <person name="Harder C.B."/>
            <person name="Miyauchi S."/>
            <person name="Viragh M."/>
            <person name="Kuo A."/>
            <person name="Thoen E."/>
            <person name="Andreopoulos B."/>
            <person name="Lu D."/>
            <person name="Skrede I."/>
            <person name="Drula E."/>
            <person name="Henrissat B."/>
            <person name="Morin E."/>
            <person name="Kohler A."/>
            <person name="Barry K."/>
            <person name="LaButti K."/>
            <person name="Morin E."/>
            <person name="Salamov A."/>
            <person name="Lipzen A."/>
            <person name="Mereny Z."/>
            <person name="Hegedus B."/>
            <person name="Baldrian P."/>
            <person name="Stursova M."/>
            <person name="Weitz H."/>
            <person name="Taylor A."/>
            <person name="Grigoriev I.V."/>
            <person name="Nagy L.G."/>
            <person name="Martin F."/>
            <person name="Kauserud H."/>
        </authorList>
    </citation>
    <scope>NUCLEOTIDE SEQUENCE</scope>
    <source>
        <strain evidence="2">CBHHK002</strain>
    </source>
</reference>
<dbReference type="EMBL" id="JARIHO010000007">
    <property type="protein sequence ID" value="KAJ7358577.1"/>
    <property type="molecule type" value="Genomic_DNA"/>
</dbReference>
<evidence type="ECO:0000313" key="3">
    <source>
        <dbReference type="Proteomes" id="UP001218218"/>
    </source>
</evidence>
<feature type="non-terminal residue" evidence="2">
    <location>
        <position position="1"/>
    </location>
</feature>
<dbReference type="AlphaFoldDB" id="A0AAD7AHA0"/>
<organism evidence="2 3">
    <name type="scientific">Mycena albidolilacea</name>
    <dbReference type="NCBI Taxonomy" id="1033008"/>
    <lineage>
        <taxon>Eukaryota</taxon>
        <taxon>Fungi</taxon>
        <taxon>Dikarya</taxon>
        <taxon>Basidiomycota</taxon>
        <taxon>Agaricomycotina</taxon>
        <taxon>Agaricomycetes</taxon>
        <taxon>Agaricomycetidae</taxon>
        <taxon>Agaricales</taxon>
        <taxon>Marasmiineae</taxon>
        <taxon>Mycenaceae</taxon>
        <taxon>Mycena</taxon>
    </lineage>
</organism>
<evidence type="ECO:0000313" key="2">
    <source>
        <dbReference type="EMBL" id="KAJ7358577.1"/>
    </source>
</evidence>
<dbReference type="Proteomes" id="UP001218218">
    <property type="component" value="Unassembled WGS sequence"/>
</dbReference>
<accession>A0AAD7AHA0</accession>
<comment type="caution">
    <text evidence="2">The sequence shown here is derived from an EMBL/GenBank/DDBJ whole genome shotgun (WGS) entry which is preliminary data.</text>
</comment>
<protein>
    <submittedName>
        <fullName evidence="2">Uncharacterized protein</fullName>
    </submittedName>
</protein>
<evidence type="ECO:0000256" key="1">
    <source>
        <dbReference type="SAM" id="Phobius"/>
    </source>
</evidence>
<keyword evidence="1" id="KW-1133">Transmembrane helix</keyword>
<proteinExistence type="predicted"/>
<keyword evidence="1" id="KW-0812">Transmembrane</keyword>
<feature type="transmembrane region" description="Helical" evidence="1">
    <location>
        <begin position="99"/>
        <end position="121"/>
    </location>
</feature>
<sequence length="210" mass="23767">IHPVAGNERLEPIVTAFPVSGSFKVVNQTDKLAPMIHQKSEGHPLLTIIGQKTYLFYRCGLYNNEEMKGLKILAYCVVCLLVIVSLYLFSTFFHAIDGLILLWITSILFCVLELLVGTMYLERYGWAFLDDSQWGDNLEASLGGQDNHLSTLIHWGDHQLIPKWEPPPRRSCFRGRLVDLRNRVYVEAIVVSRPNALIPLSIHGNGLTCM</sequence>
<feature type="non-terminal residue" evidence="2">
    <location>
        <position position="210"/>
    </location>
</feature>
<keyword evidence="3" id="KW-1185">Reference proteome</keyword>
<gene>
    <name evidence="2" type="ORF">DFH08DRAFT_1043716</name>
</gene>
<keyword evidence="1" id="KW-0472">Membrane</keyword>
<feature type="transmembrane region" description="Helical" evidence="1">
    <location>
        <begin position="72"/>
        <end position="93"/>
    </location>
</feature>
<name>A0AAD7AHA0_9AGAR</name>